<gene>
    <name evidence="11" type="ORF">SAMN05216267_104536</name>
</gene>
<organism evidence="11 12">
    <name type="scientific">Actinacidiphila rubida</name>
    <dbReference type="NCBI Taxonomy" id="310780"/>
    <lineage>
        <taxon>Bacteria</taxon>
        <taxon>Bacillati</taxon>
        <taxon>Actinomycetota</taxon>
        <taxon>Actinomycetes</taxon>
        <taxon>Kitasatosporales</taxon>
        <taxon>Streptomycetaceae</taxon>
        <taxon>Actinacidiphila</taxon>
    </lineage>
</organism>
<dbReference type="Proteomes" id="UP000181951">
    <property type="component" value="Unassembled WGS sequence"/>
</dbReference>
<name>A0A1H8SRY9_9ACTN</name>
<feature type="transmembrane region" description="Helical" evidence="9">
    <location>
        <begin position="303"/>
        <end position="324"/>
    </location>
</feature>
<dbReference type="Gene3D" id="1.20.1720.10">
    <property type="entry name" value="Multidrug resistance protein D"/>
    <property type="match status" value="1"/>
</dbReference>
<dbReference type="PANTHER" id="PTHR42718">
    <property type="entry name" value="MAJOR FACILITATOR SUPERFAMILY MULTIDRUG TRANSPORTER MFSC"/>
    <property type="match status" value="1"/>
</dbReference>
<dbReference type="GO" id="GO:0005886">
    <property type="term" value="C:plasma membrane"/>
    <property type="evidence" value="ECO:0007669"/>
    <property type="project" value="UniProtKB-SubCell"/>
</dbReference>
<evidence type="ECO:0000313" key="12">
    <source>
        <dbReference type="Proteomes" id="UP000181951"/>
    </source>
</evidence>
<sequence>MSTTAPPAHRTAWTAVLASIGAFVTSLDVVVVSTALPEFQAQLHAGLSDLEWTLNAYNLAFACLMLTGSALGDRFGKRRLYVIGLGVFTAASAACALSGGVGELIAARTVQGCGAALVLPLSLSLISDAFPPEKRGAAIGIWGGITGLGVAAGPVVGGVILQYWDWQWVFWINVPVGVVTLLLCLARMPESYGRRPQLDVRGVVLAAAALFALTWAPVRAPEAGWGSGEVLGSLAAGAVLLTVFLMWQRRARHPMLPLGHFRDRTFSVANATTFLLAFSLIGSLFMIAQMFQTGLGHDPLQTGLRMLVWTGMPMIVAPIAGGLSDRFGNKPFMVSGLLLQGGGLLWLSRAAEPGVGFGSLVLPLVVSGIGISMVFPTVANAVVGSVPATDSALAAGANNTVRESGGVFGVAVLAAVFAANGGYGSPASFMDGFRHAEIVAAVVALAGALVGCLAPRRPAAGPLTVARHRPAGAPAGADRARTPGAVR</sequence>
<dbReference type="NCBIfam" id="TIGR00711">
    <property type="entry name" value="efflux_EmrB"/>
    <property type="match status" value="1"/>
</dbReference>
<evidence type="ECO:0000313" key="11">
    <source>
        <dbReference type="EMBL" id="SEO81709.1"/>
    </source>
</evidence>
<keyword evidence="7" id="KW-0046">Antibiotic resistance</keyword>
<keyword evidence="6 9" id="KW-0472">Membrane</keyword>
<dbReference type="InterPro" id="IPR011701">
    <property type="entry name" value="MFS"/>
</dbReference>
<accession>A0A1H8SRY9</accession>
<feature type="transmembrane region" description="Helical" evidence="9">
    <location>
        <begin position="198"/>
        <end position="218"/>
    </location>
</feature>
<dbReference type="PROSITE" id="PS50850">
    <property type="entry name" value="MFS"/>
    <property type="match status" value="1"/>
</dbReference>
<dbReference type="InterPro" id="IPR036259">
    <property type="entry name" value="MFS_trans_sf"/>
</dbReference>
<keyword evidence="4 9" id="KW-0812">Transmembrane</keyword>
<feature type="transmembrane region" description="Helical" evidence="9">
    <location>
        <begin position="435"/>
        <end position="454"/>
    </location>
</feature>
<keyword evidence="2" id="KW-0813">Transport</keyword>
<dbReference type="OrthoDB" id="7375466at2"/>
<dbReference type="STRING" id="310780.SAMN05216267_104536"/>
<reference evidence="11 12" key="1">
    <citation type="submission" date="2016-10" db="EMBL/GenBank/DDBJ databases">
        <authorList>
            <person name="de Groot N.N."/>
        </authorList>
    </citation>
    <scope>NUCLEOTIDE SEQUENCE [LARGE SCALE GENOMIC DNA]</scope>
    <source>
        <strain evidence="11 12">CGMCC 4.2026</strain>
    </source>
</reference>
<dbReference type="InterPro" id="IPR020846">
    <property type="entry name" value="MFS_dom"/>
</dbReference>
<feature type="transmembrane region" description="Helical" evidence="9">
    <location>
        <begin position="138"/>
        <end position="162"/>
    </location>
</feature>
<evidence type="ECO:0000256" key="1">
    <source>
        <dbReference type="ARBA" id="ARBA00004651"/>
    </source>
</evidence>
<dbReference type="PANTHER" id="PTHR42718:SF42">
    <property type="entry name" value="EXPORT PROTEIN"/>
    <property type="match status" value="1"/>
</dbReference>
<feature type="transmembrane region" description="Helical" evidence="9">
    <location>
        <begin position="404"/>
        <end position="423"/>
    </location>
</feature>
<comment type="subcellular location">
    <subcellularLocation>
        <location evidence="1">Cell membrane</location>
        <topology evidence="1">Multi-pass membrane protein</topology>
    </subcellularLocation>
</comment>
<keyword evidence="3" id="KW-1003">Cell membrane</keyword>
<dbReference type="GO" id="GO:0022857">
    <property type="term" value="F:transmembrane transporter activity"/>
    <property type="evidence" value="ECO:0007669"/>
    <property type="project" value="InterPro"/>
</dbReference>
<feature type="compositionally biased region" description="Low complexity" evidence="8">
    <location>
        <begin position="471"/>
        <end position="487"/>
    </location>
</feature>
<evidence type="ECO:0000256" key="6">
    <source>
        <dbReference type="ARBA" id="ARBA00023136"/>
    </source>
</evidence>
<evidence type="ECO:0000256" key="5">
    <source>
        <dbReference type="ARBA" id="ARBA00022989"/>
    </source>
</evidence>
<feature type="transmembrane region" description="Helical" evidence="9">
    <location>
        <begin position="360"/>
        <end position="383"/>
    </location>
</feature>
<dbReference type="GO" id="GO:0046677">
    <property type="term" value="P:response to antibiotic"/>
    <property type="evidence" value="ECO:0007669"/>
    <property type="project" value="UniProtKB-KW"/>
</dbReference>
<protein>
    <submittedName>
        <fullName evidence="11">Drug resistance transporter, EmrB/QacA subfamily</fullName>
    </submittedName>
</protein>
<feature type="transmembrane region" description="Helical" evidence="9">
    <location>
        <begin position="12"/>
        <end position="36"/>
    </location>
</feature>
<feature type="transmembrane region" description="Helical" evidence="9">
    <location>
        <begin position="105"/>
        <end position="126"/>
    </location>
</feature>
<keyword evidence="5 9" id="KW-1133">Transmembrane helix</keyword>
<dbReference type="CDD" id="cd17321">
    <property type="entry name" value="MFS_MMR_MDR_like"/>
    <property type="match status" value="1"/>
</dbReference>
<dbReference type="EMBL" id="FODD01000045">
    <property type="protein sequence ID" value="SEO81709.1"/>
    <property type="molecule type" value="Genomic_DNA"/>
</dbReference>
<dbReference type="PRINTS" id="PR01036">
    <property type="entry name" value="TCRTETB"/>
</dbReference>
<dbReference type="RefSeq" id="WP_075018082.1">
    <property type="nucleotide sequence ID" value="NZ_FODD01000045.1"/>
</dbReference>
<feature type="transmembrane region" description="Helical" evidence="9">
    <location>
        <begin position="168"/>
        <end position="186"/>
    </location>
</feature>
<feature type="transmembrane region" description="Helical" evidence="9">
    <location>
        <begin position="80"/>
        <end position="99"/>
    </location>
</feature>
<feature type="transmembrane region" description="Helical" evidence="9">
    <location>
        <begin position="268"/>
        <end position="291"/>
    </location>
</feature>
<dbReference type="InterPro" id="IPR004638">
    <property type="entry name" value="EmrB-like"/>
</dbReference>
<feature type="transmembrane region" description="Helical" evidence="9">
    <location>
        <begin position="230"/>
        <end position="247"/>
    </location>
</feature>
<feature type="domain" description="Major facilitator superfamily (MFS) profile" evidence="10">
    <location>
        <begin position="14"/>
        <end position="459"/>
    </location>
</feature>
<dbReference type="Gene3D" id="1.20.1250.20">
    <property type="entry name" value="MFS general substrate transporter like domains"/>
    <property type="match status" value="1"/>
</dbReference>
<evidence type="ECO:0000256" key="3">
    <source>
        <dbReference type="ARBA" id="ARBA00022475"/>
    </source>
</evidence>
<feature type="transmembrane region" description="Helical" evidence="9">
    <location>
        <begin position="331"/>
        <end position="348"/>
    </location>
</feature>
<evidence type="ECO:0000256" key="7">
    <source>
        <dbReference type="ARBA" id="ARBA00023251"/>
    </source>
</evidence>
<evidence type="ECO:0000256" key="4">
    <source>
        <dbReference type="ARBA" id="ARBA00022692"/>
    </source>
</evidence>
<dbReference type="SUPFAM" id="SSF103473">
    <property type="entry name" value="MFS general substrate transporter"/>
    <property type="match status" value="1"/>
</dbReference>
<proteinExistence type="predicted"/>
<dbReference type="AlphaFoldDB" id="A0A1H8SRY9"/>
<evidence type="ECO:0000256" key="2">
    <source>
        <dbReference type="ARBA" id="ARBA00022448"/>
    </source>
</evidence>
<feature type="region of interest" description="Disordered" evidence="8">
    <location>
        <begin position="465"/>
        <end position="487"/>
    </location>
</feature>
<dbReference type="Pfam" id="PF07690">
    <property type="entry name" value="MFS_1"/>
    <property type="match status" value="1"/>
</dbReference>
<evidence type="ECO:0000259" key="10">
    <source>
        <dbReference type="PROSITE" id="PS50850"/>
    </source>
</evidence>
<feature type="transmembrane region" description="Helical" evidence="9">
    <location>
        <begin position="56"/>
        <end position="73"/>
    </location>
</feature>
<keyword evidence="12" id="KW-1185">Reference proteome</keyword>
<evidence type="ECO:0000256" key="8">
    <source>
        <dbReference type="SAM" id="MobiDB-lite"/>
    </source>
</evidence>
<evidence type="ECO:0000256" key="9">
    <source>
        <dbReference type="SAM" id="Phobius"/>
    </source>
</evidence>